<sequence>MVIKNYGIKGGFSNFITQMNQDAQYEIKGLLGKGLGLSKYGTHVAFVGGTGVLTFIDLVALLIRVNLEIIDPKIYVCGPPMMNEMFDRKFEQLIKNKQLMRNEVEVM</sequence>
<dbReference type="EMBL" id="RRYP01003894">
    <property type="protein sequence ID" value="TNV83374.1"/>
    <property type="molecule type" value="Genomic_DNA"/>
</dbReference>
<protein>
    <submittedName>
        <fullName evidence="2">Uncharacterized protein</fullName>
    </submittedName>
</protein>
<keyword evidence="1" id="KW-0812">Transmembrane</keyword>
<keyword evidence="1" id="KW-0472">Membrane</keyword>
<dbReference type="AlphaFoldDB" id="A0A8J8T5U3"/>
<evidence type="ECO:0000256" key="1">
    <source>
        <dbReference type="SAM" id="Phobius"/>
    </source>
</evidence>
<dbReference type="OrthoDB" id="289352at2759"/>
<comment type="caution">
    <text evidence="2">The sequence shown here is derived from an EMBL/GenBank/DDBJ whole genome shotgun (WGS) entry which is preliminary data.</text>
</comment>
<accession>A0A8J8T5U3</accession>
<dbReference type="Proteomes" id="UP000785679">
    <property type="component" value="Unassembled WGS sequence"/>
</dbReference>
<proteinExistence type="predicted"/>
<evidence type="ECO:0000313" key="3">
    <source>
        <dbReference type="Proteomes" id="UP000785679"/>
    </source>
</evidence>
<keyword evidence="1" id="KW-1133">Transmembrane helix</keyword>
<feature type="transmembrane region" description="Helical" evidence="1">
    <location>
        <begin position="40"/>
        <end position="63"/>
    </location>
</feature>
<evidence type="ECO:0000313" key="2">
    <source>
        <dbReference type="EMBL" id="TNV83374.1"/>
    </source>
</evidence>
<reference evidence="2" key="1">
    <citation type="submission" date="2019-06" db="EMBL/GenBank/DDBJ databases">
        <authorList>
            <person name="Zheng W."/>
        </authorList>
    </citation>
    <scope>NUCLEOTIDE SEQUENCE</scope>
    <source>
        <strain evidence="2">QDHG01</strain>
    </source>
</reference>
<gene>
    <name evidence="2" type="ORF">FGO68_gene16314</name>
</gene>
<name>A0A8J8T5U3_HALGN</name>
<organism evidence="2 3">
    <name type="scientific">Halteria grandinella</name>
    <dbReference type="NCBI Taxonomy" id="5974"/>
    <lineage>
        <taxon>Eukaryota</taxon>
        <taxon>Sar</taxon>
        <taxon>Alveolata</taxon>
        <taxon>Ciliophora</taxon>
        <taxon>Intramacronucleata</taxon>
        <taxon>Spirotrichea</taxon>
        <taxon>Stichotrichia</taxon>
        <taxon>Sporadotrichida</taxon>
        <taxon>Halteriidae</taxon>
        <taxon>Halteria</taxon>
    </lineage>
</organism>
<keyword evidence="3" id="KW-1185">Reference proteome</keyword>